<reference evidence="2" key="1">
    <citation type="journal article" date="2021" name="Proc. Natl. Acad. Sci. U.S.A.">
        <title>A Catalog of Tens of Thousands of Viruses from Human Metagenomes Reveals Hidden Associations with Chronic Diseases.</title>
        <authorList>
            <person name="Tisza M.J."/>
            <person name="Buck C.B."/>
        </authorList>
    </citation>
    <scope>NUCLEOTIDE SEQUENCE</scope>
    <source>
        <strain evidence="2">Ct2kB26</strain>
    </source>
</reference>
<name>A0A8S5P9R5_9CAUD</name>
<dbReference type="Pfam" id="PF01381">
    <property type="entry name" value="HTH_3"/>
    <property type="match status" value="1"/>
</dbReference>
<dbReference type="GO" id="GO:0003677">
    <property type="term" value="F:DNA binding"/>
    <property type="evidence" value="ECO:0007669"/>
    <property type="project" value="InterPro"/>
</dbReference>
<evidence type="ECO:0000259" key="1">
    <source>
        <dbReference type="PROSITE" id="PS50943"/>
    </source>
</evidence>
<accession>A0A8S5P9R5</accession>
<proteinExistence type="predicted"/>
<evidence type="ECO:0000313" key="2">
    <source>
        <dbReference type="EMBL" id="DAE03187.1"/>
    </source>
</evidence>
<dbReference type="PROSITE" id="PS50943">
    <property type="entry name" value="HTH_CROC1"/>
    <property type="match status" value="1"/>
</dbReference>
<dbReference type="SUPFAM" id="SSF47413">
    <property type="entry name" value="lambda repressor-like DNA-binding domains"/>
    <property type="match status" value="1"/>
</dbReference>
<dbReference type="InterPro" id="IPR010982">
    <property type="entry name" value="Lambda_DNA-bd_dom_sf"/>
</dbReference>
<organism evidence="2">
    <name type="scientific">Siphoviridae sp. ct2kB26</name>
    <dbReference type="NCBI Taxonomy" id="2825317"/>
    <lineage>
        <taxon>Viruses</taxon>
        <taxon>Duplodnaviria</taxon>
        <taxon>Heunggongvirae</taxon>
        <taxon>Uroviricota</taxon>
        <taxon>Caudoviricetes</taxon>
    </lineage>
</organism>
<protein>
    <submittedName>
        <fullName evidence="2">Helix-turn-helix domain protein</fullName>
    </submittedName>
</protein>
<dbReference type="InterPro" id="IPR001387">
    <property type="entry name" value="Cro/C1-type_HTH"/>
</dbReference>
<dbReference type="SMART" id="SM00530">
    <property type="entry name" value="HTH_XRE"/>
    <property type="match status" value="1"/>
</dbReference>
<sequence length="153" mass="16685">MSMYQKTGNAIQRARLGKGLTQEALAERCGYSADSVRAWESGARTASMDALGTLAAVLDAQWLPAVYLREQTEALSALIPAFDVGRPLAEAAAAFIGGVLEFMDGQFDRKLLRMVADGHIDAMETADFSAMMELAARLNRAYYELRFAAQKEV</sequence>
<dbReference type="CDD" id="cd00093">
    <property type="entry name" value="HTH_XRE"/>
    <property type="match status" value="1"/>
</dbReference>
<dbReference type="EMBL" id="BK015360">
    <property type="protein sequence ID" value="DAE03187.1"/>
    <property type="molecule type" value="Genomic_DNA"/>
</dbReference>
<dbReference type="Gene3D" id="1.10.260.40">
    <property type="entry name" value="lambda repressor-like DNA-binding domains"/>
    <property type="match status" value="1"/>
</dbReference>
<feature type="domain" description="HTH cro/C1-type" evidence="1">
    <location>
        <begin position="11"/>
        <end position="68"/>
    </location>
</feature>